<dbReference type="InterPro" id="IPR000182">
    <property type="entry name" value="GNAT_dom"/>
</dbReference>
<name>A0A6M1T4H0_9BACT</name>
<organism evidence="2 3">
    <name type="scientific">Fodinibius halophilus</name>
    <dbReference type="NCBI Taxonomy" id="1736908"/>
    <lineage>
        <taxon>Bacteria</taxon>
        <taxon>Pseudomonadati</taxon>
        <taxon>Balneolota</taxon>
        <taxon>Balneolia</taxon>
        <taxon>Balneolales</taxon>
        <taxon>Balneolaceae</taxon>
        <taxon>Fodinibius</taxon>
    </lineage>
</organism>
<dbReference type="RefSeq" id="WP_165266441.1">
    <property type="nucleotide sequence ID" value="NZ_JAALLS010000004.1"/>
</dbReference>
<evidence type="ECO:0000259" key="1">
    <source>
        <dbReference type="PROSITE" id="PS51186"/>
    </source>
</evidence>
<evidence type="ECO:0000313" key="2">
    <source>
        <dbReference type="EMBL" id="NGP87563.1"/>
    </source>
</evidence>
<keyword evidence="3" id="KW-1185">Reference proteome</keyword>
<comment type="caution">
    <text evidence="2">The sequence shown here is derived from an EMBL/GenBank/DDBJ whole genome shotgun (WGS) entry which is preliminary data.</text>
</comment>
<dbReference type="Pfam" id="PF00583">
    <property type="entry name" value="Acetyltransf_1"/>
    <property type="match status" value="1"/>
</dbReference>
<gene>
    <name evidence="2" type="ORF">G3569_04290</name>
</gene>
<accession>A0A6M1T4H0</accession>
<dbReference type="GO" id="GO:0016747">
    <property type="term" value="F:acyltransferase activity, transferring groups other than amino-acyl groups"/>
    <property type="evidence" value="ECO:0007669"/>
    <property type="project" value="InterPro"/>
</dbReference>
<proteinExistence type="predicted"/>
<dbReference type="AlphaFoldDB" id="A0A6M1T4H0"/>
<keyword evidence="2" id="KW-0808">Transferase</keyword>
<dbReference type="Gene3D" id="3.40.630.30">
    <property type="match status" value="1"/>
</dbReference>
<dbReference type="PROSITE" id="PS51186">
    <property type="entry name" value="GNAT"/>
    <property type="match status" value="1"/>
</dbReference>
<dbReference type="InterPro" id="IPR016181">
    <property type="entry name" value="Acyl_CoA_acyltransferase"/>
</dbReference>
<dbReference type="CDD" id="cd04301">
    <property type="entry name" value="NAT_SF"/>
    <property type="match status" value="1"/>
</dbReference>
<dbReference type="Proteomes" id="UP000479132">
    <property type="component" value="Unassembled WGS sequence"/>
</dbReference>
<evidence type="ECO:0000313" key="3">
    <source>
        <dbReference type="Proteomes" id="UP000479132"/>
    </source>
</evidence>
<dbReference type="SUPFAM" id="SSF55729">
    <property type="entry name" value="Acyl-CoA N-acyltransferases (Nat)"/>
    <property type="match status" value="1"/>
</dbReference>
<feature type="domain" description="N-acetyltransferase" evidence="1">
    <location>
        <begin position="1"/>
        <end position="135"/>
    </location>
</feature>
<sequence>MFCDLIFTFPDRENRAIAIVKENHSNDLIAIHGQEEVGRFQFAPPPPDDGYGLDFELADMGVNQEYQRAGIATKLMQAAVQYYHDFKLPARHHGPTDGRPENYLTPEGIDLVNHCFENDILPDRFEDYMPRTGYI</sequence>
<reference evidence="2 3" key="1">
    <citation type="submission" date="2020-02" db="EMBL/GenBank/DDBJ databases">
        <title>Aliifodinibius halophilus 2W32, complete genome.</title>
        <authorList>
            <person name="Li Y."/>
            <person name="Wu S."/>
        </authorList>
    </citation>
    <scope>NUCLEOTIDE SEQUENCE [LARGE SCALE GENOMIC DNA]</scope>
    <source>
        <strain evidence="2 3">2W32</strain>
    </source>
</reference>
<dbReference type="EMBL" id="JAALLS010000004">
    <property type="protein sequence ID" value="NGP87563.1"/>
    <property type="molecule type" value="Genomic_DNA"/>
</dbReference>
<protein>
    <submittedName>
        <fullName evidence="2">GNAT family N-acetyltransferase</fullName>
    </submittedName>
</protein>